<dbReference type="AlphaFoldDB" id="A0A212D7Z0"/>
<gene>
    <name evidence="4" type="ORF">Celaphus_00000176</name>
</gene>
<evidence type="ECO:0000256" key="2">
    <source>
        <dbReference type="SAM" id="MobiDB-lite"/>
    </source>
</evidence>
<reference evidence="4 5" key="1">
    <citation type="journal article" date="2018" name="Mol. Genet. Genomics">
        <title>The red deer Cervus elaphus genome CerEla1.0: sequencing, annotating, genes, and chromosomes.</title>
        <authorList>
            <person name="Bana N.A."/>
            <person name="Nyiri A."/>
            <person name="Nagy J."/>
            <person name="Frank K."/>
            <person name="Nagy T."/>
            <person name="Steger V."/>
            <person name="Schiller M."/>
            <person name="Lakatos P."/>
            <person name="Sugar L."/>
            <person name="Horn P."/>
            <person name="Barta E."/>
            <person name="Orosz L."/>
        </authorList>
    </citation>
    <scope>NUCLEOTIDE SEQUENCE [LARGE SCALE GENOMIC DNA]</scope>
    <source>
        <strain evidence="4">Hungarian</strain>
    </source>
</reference>
<feature type="compositionally biased region" description="Basic residues" evidence="2">
    <location>
        <begin position="17"/>
        <end position="29"/>
    </location>
</feature>
<dbReference type="EMBL" id="MKHE01000005">
    <property type="protein sequence ID" value="OWK14286.1"/>
    <property type="molecule type" value="Genomic_DNA"/>
</dbReference>
<dbReference type="PANTHER" id="PTHR28626">
    <property type="entry name" value="SRR1-LIKE PROTEIN"/>
    <property type="match status" value="1"/>
</dbReference>
<accession>A0A212D7Z0</accession>
<feature type="compositionally biased region" description="Low complexity" evidence="2">
    <location>
        <begin position="1"/>
        <end position="16"/>
    </location>
</feature>
<feature type="region of interest" description="Disordered" evidence="2">
    <location>
        <begin position="1"/>
        <end position="46"/>
    </location>
</feature>
<dbReference type="Pfam" id="PF07985">
    <property type="entry name" value="SRR1"/>
    <property type="match status" value="1"/>
</dbReference>
<evidence type="ECO:0000256" key="1">
    <source>
        <dbReference type="ARBA" id="ARBA00009856"/>
    </source>
</evidence>
<comment type="caution">
    <text evidence="4">The sequence shown here is derived from an EMBL/GenBank/DDBJ whole genome shotgun (WGS) entry which is preliminary data.</text>
</comment>
<evidence type="ECO:0000313" key="5">
    <source>
        <dbReference type="Proteomes" id="UP000242450"/>
    </source>
</evidence>
<dbReference type="InterPro" id="IPR040044">
    <property type="entry name" value="SRR1L"/>
</dbReference>
<keyword evidence="5" id="KW-1185">Reference proteome</keyword>
<sequence length="241" mass="25910">MAAAAAAAREAWQAASPRRRRSAARRPKRREAAAAAGTPGAEPEVEGGVVLRRIQEANTPSDCAGPALSETITGCLQKHLEQLRAPEGPLSEALGHLHLDAPLVEADAAPGPVPEETLVPGTCCLKCVCYGVGNFASCSTARSQLAFLLLLLERCQVPRSHCWVYDPLFSQLEVAVLSALGLVVLRENEEGKRSVCGEPTVFYMPHCGTALYNNLLWRNWSVDALSKVVIIGNSFRGLEER</sequence>
<proteinExistence type="inferred from homology"/>
<dbReference type="GO" id="GO:0005737">
    <property type="term" value="C:cytoplasm"/>
    <property type="evidence" value="ECO:0007669"/>
    <property type="project" value="TreeGrafter"/>
</dbReference>
<dbReference type="InterPro" id="IPR012942">
    <property type="entry name" value="SRR1-like"/>
</dbReference>
<dbReference type="PANTHER" id="PTHR28626:SF3">
    <property type="entry name" value="SRR1-LIKE PROTEIN"/>
    <property type="match status" value="1"/>
</dbReference>
<dbReference type="GO" id="GO:0005634">
    <property type="term" value="C:nucleus"/>
    <property type="evidence" value="ECO:0007669"/>
    <property type="project" value="TreeGrafter"/>
</dbReference>
<dbReference type="Proteomes" id="UP000242450">
    <property type="component" value="Chromosome 5"/>
</dbReference>
<name>A0A212D7Z0_CEREH</name>
<comment type="similarity">
    <text evidence="1">Belongs to the SRR1 family.</text>
</comment>
<organism evidence="4 5">
    <name type="scientific">Cervus elaphus hippelaphus</name>
    <name type="common">European red deer</name>
    <dbReference type="NCBI Taxonomy" id="46360"/>
    <lineage>
        <taxon>Eukaryota</taxon>
        <taxon>Metazoa</taxon>
        <taxon>Chordata</taxon>
        <taxon>Craniata</taxon>
        <taxon>Vertebrata</taxon>
        <taxon>Euteleostomi</taxon>
        <taxon>Mammalia</taxon>
        <taxon>Eutheria</taxon>
        <taxon>Laurasiatheria</taxon>
        <taxon>Artiodactyla</taxon>
        <taxon>Ruminantia</taxon>
        <taxon>Pecora</taxon>
        <taxon>Cervidae</taxon>
        <taxon>Cervinae</taxon>
        <taxon>Cervus</taxon>
    </lineage>
</organism>
<protein>
    <recommendedName>
        <fullName evidence="3">SRR1-like domain-containing protein</fullName>
    </recommendedName>
</protein>
<feature type="compositionally biased region" description="Low complexity" evidence="2">
    <location>
        <begin position="33"/>
        <end position="46"/>
    </location>
</feature>
<evidence type="ECO:0000313" key="4">
    <source>
        <dbReference type="EMBL" id="OWK14286.1"/>
    </source>
</evidence>
<evidence type="ECO:0000259" key="3">
    <source>
        <dbReference type="Pfam" id="PF07985"/>
    </source>
</evidence>
<dbReference type="OrthoDB" id="551431at2759"/>
<feature type="domain" description="SRR1-like" evidence="3">
    <location>
        <begin position="125"/>
        <end position="240"/>
    </location>
</feature>